<evidence type="ECO:0000256" key="4">
    <source>
        <dbReference type="ARBA" id="ARBA00025466"/>
    </source>
</evidence>
<dbReference type="CDD" id="cd18315">
    <property type="entry name" value="BTB_POZ_BAB-like"/>
    <property type="match status" value="1"/>
</dbReference>
<evidence type="ECO:0000313" key="8">
    <source>
        <dbReference type="Proteomes" id="UP001445076"/>
    </source>
</evidence>
<protein>
    <recommendedName>
        <fullName evidence="2">Regulatory protein zeste</fullName>
    </recommendedName>
</protein>
<comment type="caution">
    <text evidence="7">The sequence shown here is derived from an EMBL/GenBank/DDBJ whole genome shotgun (WGS) entry which is preliminary data.</text>
</comment>
<dbReference type="Pfam" id="PF13873">
    <property type="entry name" value="Myb_DNA-bind_5"/>
    <property type="match status" value="1"/>
</dbReference>
<evidence type="ECO:0000256" key="2">
    <source>
        <dbReference type="ARBA" id="ARBA00016807"/>
    </source>
</evidence>
<dbReference type="Proteomes" id="UP001445076">
    <property type="component" value="Unassembled WGS sequence"/>
</dbReference>
<feature type="domain" description="BTB" evidence="6">
    <location>
        <begin position="290"/>
        <end position="355"/>
    </location>
</feature>
<evidence type="ECO:0000259" key="6">
    <source>
        <dbReference type="PROSITE" id="PS50097"/>
    </source>
</evidence>
<comment type="subunit">
    <text evidence="1">Self-associates forming complexes of several hundred monomers.</text>
</comment>
<dbReference type="SMART" id="SM00225">
    <property type="entry name" value="BTB"/>
    <property type="match status" value="1"/>
</dbReference>
<dbReference type="GO" id="GO:0005634">
    <property type="term" value="C:nucleus"/>
    <property type="evidence" value="ECO:0007669"/>
    <property type="project" value="TreeGrafter"/>
</dbReference>
<reference evidence="7 8" key="1">
    <citation type="journal article" date="2024" name="BMC Genomics">
        <title>Genome assembly of redclaw crayfish (Cherax quadricarinatus) provides insights into its immune adaptation and hypoxia tolerance.</title>
        <authorList>
            <person name="Liu Z."/>
            <person name="Zheng J."/>
            <person name="Li H."/>
            <person name="Fang K."/>
            <person name="Wang S."/>
            <person name="He J."/>
            <person name="Zhou D."/>
            <person name="Weng S."/>
            <person name="Chi M."/>
            <person name="Gu Z."/>
            <person name="He J."/>
            <person name="Li F."/>
            <person name="Wang M."/>
        </authorList>
    </citation>
    <scope>NUCLEOTIDE SEQUENCE [LARGE SCALE GENOMIC DNA]</scope>
    <source>
        <strain evidence="7">ZL_2023a</strain>
    </source>
</reference>
<feature type="region of interest" description="Disordered" evidence="5">
    <location>
        <begin position="1"/>
        <end position="49"/>
    </location>
</feature>
<dbReference type="PANTHER" id="PTHR23110:SF109">
    <property type="entry name" value="FI07618P-RELATED"/>
    <property type="match status" value="1"/>
</dbReference>
<keyword evidence="8" id="KW-1185">Reference proteome</keyword>
<evidence type="ECO:0000256" key="1">
    <source>
        <dbReference type="ARBA" id="ARBA00011764"/>
    </source>
</evidence>
<sequence>MDNVKLASSTKHADAGGTAAEGTLVTTKTKRSQLLRQSASTEQADGGTAEGTLVTQELATSQPPRVPCYVPKQSYRSIPPLRRIRKPNFTEPEKQLILSLIASRMDLMENKSLDRHLLKEKQEAWREVTKRYNATIAASGRSFVARDMDELRTFWKNLRRKTQWKEHRLAVPDLVERLSGGTCGSSEGKTEGSGEAEDEDTGLGVSLMDTEQSMDEDYLHDPQDIKSNVFQQSAELVSNNVGEETTAQDASGHAPSPTPSNQGLVGPYLLKKETHCSTVLDQLLRDDTYTDVTLTAEGQSLRAHRIVLCLASPYFRQVLSRELNVQSVVLLRDIKFAELRNIINFIYTGEATVDASELESFMRTAEMLEISSLCEGQKCISGRGLHTQGNFSSGFSIADFERLLGSKRSRKDSSPTPCKTRRVSGEGQSSRCSSAEPAATSIPLSLIKEEPGCETDSMLQSKSAQVVKENELLDVVERNEGGGESGGSRRESLESVGGFAAIAGVQKTLPNADDVSEDVFSSTAELSPNSQLAEAARQNAVTSVPDTMSIPGRCPYCPHLPQKYEGVAMMRHLLVAHPCKPAFPCDSCWRVFVKRVYFKAHQQKCSPPIS</sequence>
<feature type="region of interest" description="Disordered" evidence="5">
    <location>
        <begin position="178"/>
        <end position="202"/>
    </location>
</feature>
<dbReference type="AlphaFoldDB" id="A0AAW0W192"/>
<dbReference type="Gene3D" id="3.30.710.10">
    <property type="entry name" value="Potassium Channel Kv1.1, Chain A"/>
    <property type="match status" value="1"/>
</dbReference>
<dbReference type="GO" id="GO:0006357">
    <property type="term" value="P:regulation of transcription by RNA polymerase II"/>
    <property type="evidence" value="ECO:0007669"/>
    <property type="project" value="TreeGrafter"/>
</dbReference>
<dbReference type="Pfam" id="PF00651">
    <property type="entry name" value="BTB"/>
    <property type="match status" value="1"/>
</dbReference>
<feature type="region of interest" description="Disordered" evidence="5">
    <location>
        <begin position="243"/>
        <end position="266"/>
    </location>
</feature>
<feature type="compositionally biased region" description="Polar residues" evidence="5">
    <location>
        <begin position="1"/>
        <end position="10"/>
    </location>
</feature>
<organism evidence="7 8">
    <name type="scientific">Cherax quadricarinatus</name>
    <name type="common">Australian red claw crayfish</name>
    <dbReference type="NCBI Taxonomy" id="27406"/>
    <lineage>
        <taxon>Eukaryota</taxon>
        <taxon>Metazoa</taxon>
        <taxon>Ecdysozoa</taxon>
        <taxon>Arthropoda</taxon>
        <taxon>Crustacea</taxon>
        <taxon>Multicrustacea</taxon>
        <taxon>Malacostraca</taxon>
        <taxon>Eumalacostraca</taxon>
        <taxon>Eucarida</taxon>
        <taxon>Decapoda</taxon>
        <taxon>Pleocyemata</taxon>
        <taxon>Astacidea</taxon>
        <taxon>Parastacoidea</taxon>
        <taxon>Parastacidae</taxon>
        <taxon>Cherax</taxon>
    </lineage>
</organism>
<dbReference type="InterPro" id="IPR051095">
    <property type="entry name" value="Dros_DevTransReg"/>
</dbReference>
<dbReference type="PANTHER" id="PTHR23110">
    <property type="entry name" value="BTB DOMAIN TRANSCRIPTION FACTOR"/>
    <property type="match status" value="1"/>
</dbReference>
<feature type="compositionally biased region" description="Polar residues" evidence="5">
    <location>
        <begin position="34"/>
        <end position="43"/>
    </location>
</feature>
<evidence type="ECO:0000313" key="7">
    <source>
        <dbReference type="EMBL" id="KAK8722997.1"/>
    </source>
</evidence>
<dbReference type="InterPro" id="IPR028002">
    <property type="entry name" value="Myb_DNA-bind_5"/>
</dbReference>
<comment type="function">
    <text evidence="4">Involved in transvection phenomena (= synapsis-dependent gene expression), where the synaptic pairing of chromosomes carrying genes with which zeste interacts influences the expression of these genes. Zeste binds to DNA and stimulates transcription from a nearby promoter.</text>
</comment>
<accession>A0AAW0W192</accession>
<dbReference type="InterPro" id="IPR011333">
    <property type="entry name" value="SKP1/BTB/POZ_sf"/>
</dbReference>
<name>A0AAW0W192_CHEQU</name>
<dbReference type="SUPFAM" id="SSF54695">
    <property type="entry name" value="POZ domain"/>
    <property type="match status" value="1"/>
</dbReference>
<evidence type="ECO:0000256" key="3">
    <source>
        <dbReference type="ARBA" id="ARBA00023242"/>
    </source>
</evidence>
<keyword evidence="3" id="KW-0539">Nucleus</keyword>
<proteinExistence type="predicted"/>
<dbReference type="EMBL" id="JARKIK010000092">
    <property type="protein sequence ID" value="KAK8722997.1"/>
    <property type="molecule type" value="Genomic_DNA"/>
</dbReference>
<dbReference type="PROSITE" id="PS50097">
    <property type="entry name" value="BTB"/>
    <property type="match status" value="1"/>
</dbReference>
<gene>
    <name evidence="7" type="ORF">OTU49_011987</name>
</gene>
<feature type="region of interest" description="Disordered" evidence="5">
    <location>
        <begin position="406"/>
        <end position="437"/>
    </location>
</feature>
<evidence type="ECO:0000256" key="5">
    <source>
        <dbReference type="SAM" id="MobiDB-lite"/>
    </source>
</evidence>
<dbReference type="InterPro" id="IPR000210">
    <property type="entry name" value="BTB/POZ_dom"/>
</dbReference>